<evidence type="ECO:0000259" key="12">
    <source>
        <dbReference type="Pfam" id="PF01467"/>
    </source>
</evidence>
<dbReference type="RefSeq" id="WP_376918786.1">
    <property type="nucleotide sequence ID" value="NZ_JBHRSW010000005.1"/>
</dbReference>
<keyword evidence="4 11" id="KW-0662">Pyridine nucleotide biosynthesis</keyword>
<dbReference type="HAMAP" id="MF_00244">
    <property type="entry name" value="NaMN_adenylyltr"/>
    <property type="match status" value="1"/>
</dbReference>
<dbReference type="SUPFAM" id="SSF52374">
    <property type="entry name" value="Nucleotidylyl transferase"/>
    <property type="match status" value="1"/>
</dbReference>
<evidence type="ECO:0000256" key="5">
    <source>
        <dbReference type="ARBA" id="ARBA00022679"/>
    </source>
</evidence>
<dbReference type="EC" id="2.7.7.18" evidence="11"/>
<proteinExistence type="inferred from homology"/>
<name>A0ABV7FMS9_9ALTE</name>
<dbReference type="PANTHER" id="PTHR39321:SF3">
    <property type="entry name" value="PHOSPHOPANTETHEINE ADENYLYLTRANSFERASE"/>
    <property type="match status" value="1"/>
</dbReference>
<dbReference type="GO" id="GO:0004515">
    <property type="term" value="F:nicotinate-nucleotide adenylyltransferase activity"/>
    <property type="evidence" value="ECO:0007669"/>
    <property type="project" value="UniProtKB-EC"/>
</dbReference>
<keyword evidence="5 11" id="KW-0808">Transferase</keyword>
<keyword evidence="7 11" id="KW-0547">Nucleotide-binding</keyword>
<dbReference type="InterPro" id="IPR005248">
    <property type="entry name" value="NadD/NMNAT"/>
</dbReference>
<evidence type="ECO:0000256" key="1">
    <source>
        <dbReference type="ARBA" id="ARBA00002324"/>
    </source>
</evidence>
<evidence type="ECO:0000256" key="8">
    <source>
        <dbReference type="ARBA" id="ARBA00022840"/>
    </source>
</evidence>
<feature type="domain" description="Cytidyltransferase-like" evidence="12">
    <location>
        <begin position="5"/>
        <end position="216"/>
    </location>
</feature>
<gene>
    <name evidence="11 13" type="primary">nadD</name>
    <name evidence="13" type="ORF">ACFOHL_03405</name>
</gene>
<dbReference type="InterPro" id="IPR014729">
    <property type="entry name" value="Rossmann-like_a/b/a_fold"/>
</dbReference>
<evidence type="ECO:0000313" key="13">
    <source>
        <dbReference type="EMBL" id="MFC3120654.1"/>
    </source>
</evidence>
<dbReference type="CDD" id="cd02165">
    <property type="entry name" value="NMNAT"/>
    <property type="match status" value="1"/>
</dbReference>
<dbReference type="Proteomes" id="UP001595478">
    <property type="component" value="Unassembled WGS sequence"/>
</dbReference>
<evidence type="ECO:0000256" key="6">
    <source>
        <dbReference type="ARBA" id="ARBA00022695"/>
    </source>
</evidence>
<dbReference type="Gene3D" id="3.40.50.620">
    <property type="entry name" value="HUPs"/>
    <property type="match status" value="1"/>
</dbReference>
<evidence type="ECO:0000256" key="7">
    <source>
        <dbReference type="ARBA" id="ARBA00022741"/>
    </source>
</evidence>
<evidence type="ECO:0000256" key="10">
    <source>
        <dbReference type="ARBA" id="ARBA00048721"/>
    </source>
</evidence>
<dbReference type="EMBL" id="JBHRSW010000005">
    <property type="protein sequence ID" value="MFC3120654.1"/>
    <property type="molecule type" value="Genomic_DNA"/>
</dbReference>
<accession>A0ABV7FMS9</accession>
<sequence>MISAFFGGTFDPPHLGHKAIINYVHACLHIQNIQLLPCHIPPHKCDVGAPSQRLTMCKLLADDLPYLSINTYELNKHSCSYTFDTVKYLNTKYPNDSIVFIIGEDSFLSLHSWYRWQELLLYCHLIVLPRLSKVEASQDEANIKKLVQDKNLPLLYSICDDSNQTIPQNYKKYAKYTEIQTLTIEQMQQILNNTSHGAVFLANAPHVDISSTQIRQAVQAGKSINHLVPAPVNEFILNNNLYRIGDN</sequence>
<keyword evidence="9 11" id="KW-0520">NAD</keyword>
<reference evidence="14" key="1">
    <citation type="journal article" date="2019" name="Int. J. Syst. Evol. Microbiol.">
        <title>The Global Catalogue of Microorganisms (GCM) 10K type strain sequencing project: providing services to taxonomists for standard genome sequencing and annotation.</title>
        <authorList>
            <consortium name="The Broad Institute Genomics Platform"/>
            <consortium name="The Broad Institute Genome Sequencing Center for Infectious Disease"/>
            <person name="Wu L."/>
            <person name="Ma J."/>
        </authorList>
    </citation>
    <scope>NUCLEOTIDE SEQUENCE [LARGE SCALE GENOMIC DNA]</scope>
    <source>
        <strain evidence="14">KCTC 52473</strain>
    </source>
</reference>
<evidence type="ECO:0000256" key="2">
    <source>
        <dbReference type="ARBA" id="ARBA00005019"/>
    </source>
</evidence>
<keyword evidence="8 11" id="KW-0067">ATP-binding</keyword>
<evidence type="ECO:0000256" key="4">
    <source>
        <dbReference type="ARBA" id="ARBA00022642"/>
    </source>
</evidence>
<keyword evidence="6 11" id="KW-0548">Nucleotidyltransferase</keyword>
<dbReference type="NCBIfam" id="TIGR00482">
    <property type="entry name" value="nicotinate (nicotinamide) nucleotide adenylyltransferase"/>
    <property type="match status" value="1"/>
</dbReference>
<evidence type="ECO:0000256" key="11">
    <source>
        <dbReference type="HAMAP-Rule" id="MF_00244"/>
    </source>
</evidence>
<dbReference type="PANTHER" id="PTHR39321">
    <property type="entry name" value="NICOTINATE-NUCLEOTIDE ADENYLYLTRANSFERASE-RELATED"/>
    <property type="match status" value="1"/>
</dbReference>
<dbReference type="InterPro" id="IPR004821">
    <property type="entry name" value="Cyt_trans-like"/>
</dbReference>
<protein>
    <recommendedName>
        <fullName evidence="11">Probable nicotinate-nucleotide adenylyltransferase</fullName>
        <ecNumber evidence="11">2.7.7.18</ecNumber>
    </recommendedName>
    <alternativeName>
        <fullName evidence="11">Deamido-NAD(+) diphosphorylase</fullName>
    </alternativeName>
    <alternativeName>
        <fullName evidence="11">Deamido-NAD(+) pyrophosphorylase</fullName>
    </alternativeName>
    <alternativeName>
        <fullName evidence="11">Nicotinate mononucleotide adenylyltransferase</fullName>
        <shortName evidence="11">NaMN adenylyltransferase</shortName>
    </alternativeName>
</protein>
<comment type="catalytic activity">
    <reaction evidence="10 11">
        <text>nicotinate beta-D-ribonucleotide + ATP + H(+) = deamido-NAD(+) + diphosphate</text>
        <dbReference type="Rhea" id="RHEA:22860"/>
        <dbReference type="ChEBI" id="CHEBI:15378"/>
        <dbReference type="ChEBI" id="CHEBI:30616"/>
        <dbReference type="ChEBI" id="CHEBI:33019"/>
        <dbReference type="ChEBI" id="CHEBI:57502"/>
        <dbReference type="ChEBI" id="CHEBI:58437"/>
        <dbReference type="EC" id="2.7.7.18"/>
    </reaction>
</comment>
<comment type="caution">
    <text evidence="13">The sequence shown here is derived from an EMBL/GenBank/DDBJ whole genome shotgun (WGS) entry which is preliminary data.</text>
</comment>
<evidence type="ECO:0000256" key="9">
    <source>
        <dbReference type="ARBA" id="ARBA00023027"/>
    </source>
</evidence>
<evidence type="ECO:0000256" key="3">
    <source>
        <dbReference type="ARBA" id="ARBA00009014"/>
    </source>
</evidence>
<evidence type="ECO:0000313" key="14">
    <source>
        <dbReference type="Proteomes" id="UP001595478"/>
    </source>
</evidence>
<comment type="function">
    <text evidence="1 11">Catalyzes the reversible adenylation of nicotinate mononucleotide (NaMN) to nicotinic acid adenine dinucleotide (NaAD).</text>
</comment>
<comment type="pathway">
    <text evidence="2 11">Cofactor biosynthesis; NAD(+) biosynthesis; deamido-NAD(+) from nicotinate D-ribonucleotide: step 1/1.</text>
</comment>
<keyword evidence="14" id="KW-1185">Reference proteome</keyword>
<dbReference type="Pfam" id="PF01467">
    <property type="entry name" value="CTP_transf_like"/>
    <property type="match status" value="1"/>
</dbReference>
<organism evidence="13 14">
    <name type="scientific">Agaribacter flavus</name>
    <dbReference type="NCBI Taxonomy" id="1902781"/>
    <lineage>
        <taxon>Bacteria</taxon>
        <taxon>Pseudomonadati</taxon>
        <taxon>Pseudomonadota</taxon>
        <taxon>Gammaproteobacteria</taxon>
        <taxon>Alteromonadales</taxon>
        <taxon>Alteromonadaceae</taxon>
        <taxon>Agaribacter</taxon>
    </lineage>
</organism>
<comment type="similarity">
    <text evidence="3 11">Belongs to the NadD family.</text>
</comment>